<organism evidence="3">
    <name type="scientific">Polaromonas hydrogenivorans</name>
    <dbReference type="NCBI Taxonomy" id="335476"/>
    <lineage>
        <taxon>Bacteria</taxon>
        <taxon>Pseudomonadati</taxon>
        <taxon>Pseudomonadota</taxon>
        <taxon>Betaproteobacteria</taxon>
        <taxon>Burkholderiales</taxon>
        <taxon>Comamonadaceae</taxon>
        <taxon>Polaromonas</taxon>
    </lineage>
</organism>
<sequence length="133" mass="14524">MYPNNAGERMLTELDFTRLSKLNGGQLPEALAMDLRSAELVQSRDIAPDVVTMYSQVEIIFSDSGLRQKVTVSYPCDAEPELGFISVLSPIGAALVGRRLGEVCSWRVPNGQERSAQVATILFQPEASGDYTT</sequence>
<dbReference type="Gene3D" id="3.10.50.30">
    <property type="entry name" value="Transcription elongation factor, GreA/GreB, C-terminal domain"/>
    <property type="match status" value="1"/>
</dbReference>
<dbReference type="Pfam" id="PF01272">
    <property type="entry name" value="GreA_GreB"/>
    <property type="match status" value="1"/>
</dbReference>
<dbReference type="PANTHER" id="PTHR30437">
    <property type="entry name" value="TRANSCRIPTION ELONGATION FACTOR GREA"/>
    <property type="match status" value="1"/>
</dbReference>
<evidence type="ECO:0000313" key="3">
    <source>
        <dbReference type="EMBL" id="XBP72602.1"/>
    </source>
</evidence>
<name>A0AAU7LY45_9BURK</name>
<dbReference type="RefSeq" id="WP_349282218.1">
    <property type="nucleotide sequence ID" value="NZ_CBCSCU010000112.1"/>
</dbReference>
<dbReference type="InterPro" id="IPR023459">
    <property type="entry name" value="Tscrpt_elong_fac_GreA/B_fam"/>
</dbReference>
<dbReference type="EMBL" id="CP157676">
    <property type="protein sequence ID" value="XBP72555.1"/>
    <property type="molecule type" value="Genomic_DNA"/>
</dbReference>
<dbReference type="GO" id="GO:0032784">
    <property type="term" value="P:regulation of DNA-templated transcription elongation"/>
    <property type="evidence" value="ECO:0007669"/>
    <property type="project" value="InterPro"/>
</dbReference>
<dbReference type="GO" id="GO:0003746">
    <property type="term" value="F:translation elongation factor activity"/>
    <property type="evidence" value="ECO:0007669"/>
    <property type="project" value="UniProtKB-KW"/>
</dbReference>
<keyword evidence="3" id="KW-0648">Protein biosynthesis</keyword>
<dbReference type="InterPro" id="IPR001437">
    <property type="entry name" value="Tscrpt_elong_fac_GreA/B_C"/>
</dbReference>
<feature type="domain" description="Transcription elongation factor GreA/GreB C-terminal" evidence="1">
    <location>
        <begin position="48"/>
        <end position="121"/>
    </location>
</feature>
<dbReference type="PROSITE" id="PS00830">
    <property type="entry name" value="GREAB_2"/>
    <property type="match status" value="1"/>
</dbReference>
<geneLocation type="plasmid" evidence="3">
    <name>p1</name>
</geneLocation>
<keyword evidence="3" id="KW-0614">Plasmid</keyword>
<reference evidence="3" key="1">
    <citation type="submission" date="2024-05" db="EMBL/GenBank/DDBJ databases">
        <authorList>
            <person name="Bunk B."/>
            <person name="Swiderski J."/>
            <person name="Sproer C."/>
            <person name="Thiel V."/>
        </authorList>
    </citation>
    <scope>NUCLEOTIDE SEQUENCE</scope>
    <source>
        <strain evidence="3">DSM 17735</strain>
        <plasmid evidence="3">p1</plasmid>
    </source>
</reference>
<keyword evidence="3" id="KW-0251">Elongation factor</keyword>
<dbReference type="GO" id="GO:0006354">
    <property type="term" value="P:DNA-templated transcription elongation"/>
    <property type="evidence" value="ECO:0007669"/>
    <property type="project" value="TreeGrafter"/>
</dbReference>
<dbReference type="InterPro" id="IPR036953">
    <property type="entry name" value="GreA/GreB_C_sf"/>
</dbReference>
<evidence type="ECO:0000259" key="1">
    <source>
        <dbReference type="Pfam" id="PF01272"/>
    </source>
</evidence>
<dbReference type="SUPFAM" id="SSF54534">
    <property type="entry name" value="FKBP-like"/>
    <property type="match status" value="1"/>
</dbReference>
<dbReference type="PANTHER" id="PTHR30437:SF5">
    <property type="entry name" value="REGULATOR OF NUCLEOSIDE DIPHOSPHATE KINASE"/>
    <property type="match status" value="1"/>
</dbReference>
<dbReference type="GO" id="GO:0070063">
    <property type="term" value="F:RNA polymerase binding"/>
    <property type="evidence" value="ECO:0007669"/>
    <property type="project" value="InterPro"/>
</dbReference>
<evidence type="ECO:0000313" key="2">
    <source>
        <dbReference type="EMBL" id="XBP72555.1"/>
    </source>
</evidence>
<dbReference type="EMBL" id="CP157676">
    <property type="protein sequence ID" value="XBP72602.1"/>
    <property type="molecule type" value="Genomic_DNA"/>
</dbReference>
<protein>
    <submittedName>
        <fullName evidence="3">GreA/GreB family elongation factor</fullName>
    </submittedName>
</protein>
<dbReference type="GO" id="GO:0003677">
    <property type="term" value="F:DNA binding"/>
    <property type="evidence" value="ECO:0007669"/>
    <property type="project" value="InterPro"/>
</dbReference>
<accession>A0AAU7LY45</accession>
<dbReference type="AlphaFoldDB" id="A0AAU7LY45"/>
<dbReference type="InterPro" id="IPR018151">
    <property type="entry name" value="TF_GreA/GreB_CS"/>
</dbReference>
<proteinExistence type="predicted"/>
<gene>
    <name evidence="2" type="ORF">ABLV49_20915</name>
    <name evidence="3" type="ORF">ABLV49_21215</name>
</gene>